<evidence type="ECO:0000259" key="10">
    <source>
        <dbReference type="PROSITE" id="PS51030"/>
    </source>
</evidence>
<name>A0A212EHW2_DANPL</name>
<dbReference type="Pfam" id="PF00105">
    <property type="entry name" value="zf-C4"/>
    <property type="match status" value="1"/>
</dbReference>
<evidence type="ECO:0000313" key="12">
    <source>
        <dbReference type="Proteomes" id="UP000007151"/>
    </source>
</evidence>
<dbReference type="GO" id="GO:0008270">
    <property type="term" value="F:zinc ion binding"/>
    <property type="evidence" value="ECO:0007669"/>
    <property type="project" value="UniProtKB-KW"/>
</dbReference>
<dbReference type="Proteomes" id="UP000007151">
    <property type="component" value="Unassembled WGS sequence"/>
</dbReference>
<dbReference type="eggNOG" id="KOG3575">
    <property type="taxonomic scope" value="Eukaryota"/>
</dbReference>
<evidence type="ECO:0000256" key="4">
    <source>
        <dbReference type="ARBA" id="ARBA00022833"/>
    </source>
</evidence>
<keyword evidence="6" id="KW-0238">DNA-binding</keyword>
<comment type="caution">
    <text evidence="11">The sequence shown here is derived from an EMBL/GenBank/DDBJ whole genome shotgun (WGS) entry which is preliminary data.</text>
</comment>
<dbReference type="PRINTS" id="PR00047">
    <property type="entry name" value="STROIDFINGER"/>
</dbReference>
<keyword evidence="12" id="KW-1185">Reference proteome</keyword>
<dbReference type="InterPro" id="IPR013088">
    <property type="entry name" value="Znf_NHR/GATA"/>
</dbReference>
<keyword evidence="2" id="KW-0479">Metal-binding</keyword>
<dbReference type="KEGG" id="dpl:KGM_205807"/>
<comment type="subcellular location">
    <subcellularLocation>
        <location evidence="1">Nucleus</location>
    </subcellularLocation>
</comment>
<evidence type="ECO:0000256" key="7">
    <source>
        <dbReference type="ARBA" id="ARBA00023163"/>
    </source>
</evidence>
<dbReference type="GO" id="GO:0005634">
    <property type="term" value="C:nucleus"/>
    <property type="evidence" value="ECO:0007669"/>
    <property type="project" value="UniProtKB-SubCell"/>
</dbReference>
<reference evidence="11 12" key="1">
    <citation type="journal article" date="2011" name="Cell">
        <title>The monarch butterfly genome yields insights into long-distance migration.</title>
        <authorList>
            <person name="Zhan S."/>
            <person name="Merlin C."/>
            <person name="Boore J.L."/>
            <person name="Reppert S.M."/>
        </authorList>
    </citation>
    <scope>NUCLEOTIDE SEQUENCE [LARGE SCALE GENOMIC DNA]</scope>
    <source>
        <strain evidence="11">F-2</strain>
    </source>
</reference>
<dbReference type="EMBL" id="AGBW02014789">
    <property type="protein sequence ID" value="OWR41076.1"/>
    <property type="molecule type" value="Genomic_DNA"/>
</dbReference>
<dbReference type="InParanoid" id="A0A212EHW2"/>
<dbReference type="GO" id="GO:0003700">
    <property type="term" value="F:DNA-binding transcription factor activity"/>
    <property type="evidence" value="ECO:0007669"/>
    <property type="project" value="InterPro"/>
</dbReference>
<evidence type="ECO:0000256" key="6">
    <source>
        <dbReference type="ARBA" id="ARBA00023125"/>
    </source>
</evidence>
<dbReference type="FunFam" id="3.30.50.10:FF:000019">
    <property type="entry name" value="Nuclear receptor subfamily 2 group E member"/>
    <property type="match status" value="1"/>
</dbReference>
<dbReference type="InterPro" id="IPR050274">
    <property type="entry name" value="Nuclear_hormone_rcpt_NR2"/>
</dbReference>
<evidence type="ECO:0000256" key="2">
    <source>
        <dbReference type="ARBA" id="ARBA00022723"/>
    </source>
</evidence>
<gene>
    <name evidence="11" type="ORF">KGM_205807</name>
</gene>
<dbReference type="GO" id="GO:0043565">
    <property type="term" value="F:sequence-specific DNA binding"/>
    <property type="evidence" value="ECO:0007669"/>
    <property type="project" value="InterPro"/>
</dbReference>
<dbReference type="SUPFAM" id="SSF57716">
    <property type="entry name" value="Glucocorticoid receptor-like (DNA-binding domain)"/>
    <property type="match status" value="1"/>
</dbReference>
<keyword evidence="4" id="KW-0862">Zinc</keyword>
<organism evidence="11 12">
    <name type="scientific">Danaus plexippus plexippus</name>
    <dbReference type="NCBI Taxonomy" id="278856"/>
    <lineage>
        <taxon>Eukaryota</taxon>
        <taxon>Metazoa</taxon>
        <taxon>Ecdysozoa</taxon>
        <taxon>Arthropoda</taxon>
        <taxon>Hexapoda</taxon>
        <taxon>Insecta</taxon>
        <taxon>Pterygota</taxon>
        <taxon>Neoptera</taxon>
        <taxon>Endopterygota</taxon>
        <taxon>Lepidoptera</taxon>
        <taxon>Glossata</taxon>
        <taxon>Ditrysia</taxon>
        <taxon>Papilionoidea</taxon>
        <taxon>Nymphalidae</taxon>
        <taxon>Danainae</taxon>
        <taxon>Danaini</taxon>
        <taxon>Danaina</taxon>
        <taxon>Danaus</taxon>
        <taxon>Danaus</taxon>
    </lineage>
</organism>
<keyword evidence="9" id="KW-0539">Nucleus</keyword>
<keyword evidence="7" id="KW-0804">Transcription</keyword>
<dbReference type="AlphaFoldDB" id="A0A212EHW2"/>
<dbReference type="PROSITE" id="PS51030">
    <property type="entry name" value="NUCLEAR_REC_DBD_2"/>
    <property type="match status" value="1"/>
</dbReference>
<evidence type="ECO:0000256" key="3">
    <source>
        <dbReference type="ARBA" id="ARBA00022771"/>
    </source>
</evidence>
<dbReference type="InterPro" id="IPR001628">
    <property type="entry name" value="Znf_hrmn_rcpt"/>
</dbReference>
<sequence length="332" mass="37291">MLFASGCNEGDRLLDIPCNVCGDRSSGKHYGIYSCDGCSGFFKRSIHRNRVYTCKAGGEMKGRCPVDKTHRNQCRACRLAKCFQANMNKDEVSQTRRRAIAPPAPSDKGQTFQLPLCRVTPQRVKLILSTSQKDSPSPSLPESKSVYVAVRSGSPVGPLCLFAALRPLWLVNDDVLSQQTISLLNTSFSLLSLHPTRTQVIIIPLSLSIRFAWSHPASQFGKRVSTLCRKCNGTNVARINYLEFRLSTVNKPFDHSPIRLREAFIGQEANLDYWVIYHTLPTWRNARPRLPRIIIGAQNSISERLSLRYIVTPPSSHLNLEWVLHTLCTSVH</sequence>
<evidence type="ECO:0000256" key="5">
    <source>
        <dbReference type="ARBA" id="ARBA00023015"/>
    </source>
</evidence>
<keyword evidence="3" id="KW-0863">Zinc-finger</keyword>
<dbReference type="GO" id="GO:0000122">
    <property type="term" value="P:negative regulation of transcription by RNA polymerase II"/>
    <property type="evidence" value="ECO:0007669"/>
    <property type="project" value="UniProtKB-ARBA"/>
</dbReference>
<evidence type="ECO:0000256" key="9">
    <source>
        <dbReference type="ARBA" id="ARBA00023242"/>
    </source>
</evidence>
<keyword evidence="8" id="KW-0675">Receptor</keyword>
<keyword evidence="5" id="KW-0805">Transcription regulation</keyword>
<dbReference type="Gene3D" id="3.30.50.10">
    <property type="entry name" value="Erythroid Transcription Factor GATA-1, subunit A"/>
    <property type="match status" value="1"/>
</dbReference>
<dbReference type="GO" id="GO:0032502">
    <property type="term" value="P:developmental process"/>
    <property type="evidence" value="ECO:0007669"/>
    <property type="project" value="UniProtKB-ARBA"/>
</dbReference>
<proteinExistence type="predicted"/>
<evidence type="ECO:0000256" key="8">
    <source>
        <dbReference type="ARBA" id="ARBA00023170"/>
    </source>
</evidence>
<evidence type="ECO:0000256" key="1">
    <source>
        <dbReference type="ARBA" id="ARBA00004123"/>
    </source>
</evidence>
<dbReference type="PANTHER" id="PTHR24083">
    <property type="entry name" value="NUCLEAR HORMONE RECEPTOR"/>
    <property type="match status" value="1"/>
</dbReference>
<feature type="domain" description="Nuclear receptor" evidence="10">
    <location>
        <begin position="15"/>
        <end position="94"/>
    </location>
</feature>
<evidence type="ECO:0000313" key="11">
    <source>
        <dbReference type="EMBL" id="OWR41076.1"/>
    </source>
</evidence>
<protein>
    <submittedName>
        <fullName evidence="11">Dissatisfaction</fullName>
    </submittedName>
</protein>
<dbReference type="PROSITE" id="PS00031">
    <property type="entry name" value="NUCLEAR_REC_DBD_1"/>
    <property type="match status" value="1"/>
</dbReference>
<dbReference type="STRING" id="278856.A0A212EHW2"/>
<dbReference type="SMART" id="SM00399">
    <property type="entry name" value="ZnF_C4"/>
    <property type="match status" value="1"/>
</dbReference>
<accession>A0A212EHW2</accession>